<name>A0A8I0CTX8_9PSED</name>
<dbReference type="KEGG" id="ptrt:HU722_0022125"/>
<dbReference type="RefSeq" id="WP_186754454.1">
    <property type="nucleotide sequence ID" value="NZ_CP077084.1"/>
</dbReference>
<dbReference type="EMBL" id="CP077084">
    <property type="protein sequence ID" value="QXH82663.1"/>
    <property type="molecule type" value="Genomic_DNA"/>
</dbReference>
<evidence type="ECO:0000313" key="3">
    <source>
        <dbReference type="EMBL" id="QXH82663.1"/>
    </source>
</evidence>
<dbReference type="InterPro" id="IPR011646">
    <property type="entry name" value="KAP_P-loop"/>
</dbReference>
<reference evidence="2" key="1">
    <citation type="journal article" date="2020" name="Microorganisms">
        <title>Reliable Identification of Environmental Pseudomonas Isolates Using the rpoD Gene.</title>
        <authorList>
            <consortium name="The Broad Institute Genome Sequencing Platform"/>
            <person name="Girard L."/>
            <person name="Lood C."/>
            <person name="Rokni-Zadeh H."/>
            <person name="van Noort V."/>
            <person name="Lavigne R."/>
            <person name="De Mot R."/>
        </authorList>
    </citation>
    <scope>NUCLEOTIDE SEQUENCE [LARGE SCALE GENOMIC DNA]</scope>
    <source>
        <strain evidence="2">SWRI145</strain>
    </source>
</reference>
<dbReference type="AlphaFoldDB" id="A0A8I0CTX8"/>
<dbReference type="EMBL" id="JABWQF010000001">
    <property type="protein sequence ID" value="MBC3290207.1"/>
    <property type="molecule type" value="Genomic_DNA"/>
</dbReference>
<keyword evidence="4" id="KW-1185">Reference proteome</keyword>
<proteinExistence type="predicted"/>
<feature type="domain" description="KAP NTPase" evidence="1">
    <location>
        <begin position="31"/>
        <end position="267"/>
    </location>
</feature>
<organism evidence="2">
    <name type="scientific">Pseudomonas tritici</name>
    <dbReference type="NCBI Taxonomy" id="2745518"/>
    <lineage>
        <taxon>Bacteria</taxon>
        <taxon>Pseudomonadati</taxon>
        <taxon>Pseudomonadota</taxon>
        <taxon>Gammaproteobacteria</taxon>
        <taxon>Pseudomonadales</taxon>
        <taxon>Pseudomonadaceae</taxon>
        <taxon>Pseudomonas</taxon>
    </lineage>
</organism>
<evidence type="ECO:0000313" key="2">
    <source>
        <dbReference type="EMBL" id="MBC3290207.1"/>
    </source>
</evidence>
<protein>
    <submittedName>
        <fullName evidence="3">KAP family NTPase</fullName>
    </submittedName>
</protein>
<reference evidence="3" key="2">
    <citation type="submission" date="2021-06" db="EMBL/GenBank/DDBJ databases">
        <title>Updating the genus Pseudomonas: Description of 43 new species and partition of the Pseudomonas putida group.</title>
        <authorList>
            <person name="Girard L."/>
            <person name="Lood C."/>
            <person name="Vandamme P."/>
            <person name="Rokni-Zadeh H."/>
            <person name="van Noort V."/>
            <person name="Hofte M."/>
            <person name="Lavigne R."/>
            <person name="De Mot R."/>
        </authorList>
    </citation>
    <scope>NUCLEOTIDE SEQUENCE</scope>
    <source>
        <strain evidence="3">SWRI145</strain>
    </source>
</reference>
<dbReference type="InterPro" id="IPR027417">
    <property type="entry name" value="P-loop_NTPase"/>
</dbReference>
<evidence type="ECO:0000313" key="4">
    <source>
        <dbReference type="Proteomes" id="UP000615613"/>
    </source>
</evidence>
<dbReference type="SUPFAM" id="SSF52540">
    <property type="entry name" value="P-loop containing nucleoside triphosphate hydrolases"/>
    <property type="match status" value="1"/>
</dbReference>
<dbReference type="Pfam" id="PF07693">
    <property type="entry name" value="KAP_NTPase"/>
    <property type="match status" value="1"/>
</dbReference>
<gene>
    <name evidence="3" type="ORF">HU722_0022125</name>
    <name evidence="2" type="ORF">HU722_01580</name>
</gene>
<dbReference type="Proteomes" id="UP000615613">
    <property type="component" value="Chromosome"/>
</dbReference>
<dbReference type="Gene3D" id="3.40.50.300">
    <property type="entry name" value="P-loop containing nucleotide triphosphate hydrolases"/>
    <property type="match status" value="1"/>
</dbReference>
<accession>A0A8I0CTX8</accession>
<evidence type="ECO:0000259" key="1">
    <source>
        <dbReference type="Pfam" id="PF07693"/>
    </source>
</evidence>
<sequence>MSVEVEVDVWADDFMDRKPSSEFLTTYILANDIKVLNVNSPWGAGKSFFLERWRAELSKKHVCVFFNAWETDYSAEPLLALITCIEQQTKDELDVTASVAGRRAVNLGASILRKAAPLIAKGLVRKYVGVELEDLIGEGSSDDASDAAGSLVASLIEDQAKTTKQVEDFKAAVVERLSAAAENNDLNKPAFIFIDELDRCRPTYAIELLERIKHFFELEGCRFIIASDSKQLAHSIRAVYGQGFSSERYLNRFFDAEFNLDNSDIFSMVHRCLPEIASVGLDINISGRVGRYNFSNADAVDTKKHTVVTMMEGFTDNQLILVGLCRYFSVELRELTNYVKQIKSAADTIGGKIQFFWLAYLVFFKASKAEEYYGLKSPDKWRESVESFDTSQGKLVTFSFVTELTSIKDMALFYLTILNADRDEIRGMSSNLQAWRSNVYYSLINDDGINLLRKYSDVVELAHRLK</sequence>